<dbReference type="PANTHER" id="PTHR44688:SF16">
    <property type="entry name" value="DNA-BINDING TRANSCRIPTIONAL ACTIVATOR DEVR_DOSR"/>
    <property type="match status" value="1"/>
</dbReference>
<dbReference type="InterPro" id="IPR016032">
    <property type="entry name" value="Sig_transdc_resp-reg_C-effctor"/>
</dbReference>
<feature type="domain" description="HTH luxR-type" evidence="4">
    <location>
        <begin position="765"/>
        <end position="830"/>
    </location>
</feature>
<dbReference type="SMART" id="SM00421">
    <property type="entry name" value="HTH_LUXR"/>
    <property type="match status" value="1"/>
</dbReference>
<reference evidence="6" key="1">
    <citation type="submission" date="2016-10" db="EMBL/GenBank/DDBJ databases">
        <authorList>
            <person name="Varghese N."/>
            <person name="Submissions S."/>
        </authorList>
    </citation>
    <scope>NUCLEOTIDE SEQUENCE [LARGE SCALE GENOMIC DNA]</scope>
    <source>
        <strain evidence="6">CGMCC 1.11101</strain>
    </source>
</reference>
<dbReference type="CDD" id="cd06170">
    <property type="entry name" value="LuxR_C_like"/>
    <property type="match status" value="1"/>
</dbReference>
<keyword evidence="6" id="KW-1185">Reference proteome</keyword>
<dbReference type="RefSeq" id="WP_245762478.1">
    <property type="nucleotide sequence ID" value="NZ_FOVM01000005.1"/>
</dbReference>
<evidence type="ECO:0000256" key="2">
    <source>
        <dbReference type="ARBA" id="ARBA00023125"/>
    </source>
</evidence>
<dbReference type="AlphaFoldDB" id="A0A1I5BM56"/>
<dbReference type="Gene3D" id="1.10.10.10">
    <property type="entry name" value="Winged helix-like DNA-binding domain superfamily/Winged helix DNA-binding domain"/>
    <property type="match status" value="1"/>
</dbReference>
<evidence type="ECO:0000256" key="1">
    <source>
        <dbReference type="ARBA" id="ARBA00023015"/>
    </source>
</evidence>
<evidence type="ECO:0000313" key="5">
    <source>
        <dbReference type="EMBL" id="SFN75679.1"/>
    </source>
</evidence>
<dbReference type="PRINTS" id="PR00038">
    <property type="entry name" value="HTHLUXR"/>
</dbReference>
<dbReference type="EMBL" id="FOVM01000005">
    <property type="protein sequence ID" value="SFN75679.1"/>
    <property type="molecule type" value="Genomic_DNA"/>
</dbReference>
<protein>
    <submittedName>
        <fullName evidence="5">Regulatory protein, luxR family</fullName>
    </submittedName>
</protein>
<name>A0A1I5BM56_9MICO</name>
<keyword evidence="2" id="KW-0238">DNA-binding</keyword>
<evidence type="ECO:0000313" key="6">
    <source>
        <dbReference type="Proteomes" id="UP000198867"/>
    </source>
</evidence>
<keyword evidence="1" id="KW-0805">Transcription regulation</keyword>
<dbReference type="InterPro" id="IPR000792">
    <property type="entry name" value="Tscrpt_reg_LuxR_C"/>
</dbReference>
<dbReference type="InterPro" id="IPR027417">
    <property type="entry name" value="P-loop_NTPase"/>
</dbReference>
<organism evidence="5 6">
    <name type="scientific">Mycetocola miduiensis</name>
    <dbReference type="NCBI Taxonomy" id="995034"/>
    <lineage>
        <taxon>Bacteria</taxon>
        <taxon>Bacillati</taxon>
        <taxon>Actinomycetota</taxon>
        <taxon>Actinomycetes</taxon>
        <taxon>Micrococcales</taxon>
        <taxon>Microbacteriaceae</taxon>
        <taxon>Mycetocola</taxon>
    </lineage>
</organism>
<dbReference type="Proteomes" id="UP000198867">
    <property type="component" value="Unassembled WGS sequence"/>
</dbReference>
<proteinExistence type="predicted"/>
<dbReference type="Pfam" id="PF00196">
    <property type="entry name" value="GerE"/>
    <property type="match status" value="1"/>
</dbReference>
<evidence type="ECO:0000256" key="3">
    <source>
        <dbReference type="ARBA" id="ARBA00023163"/>
    </source>
</evidence>
<dbReference type="SUPFAM" id="SSF52540">
    <property type="entry name" value="P-loop containing nucleoside triphosphate hydrolases"/>
    <property type="match status" value="1"/>
</dbReference>
<keyword evidence="3" id="KW-0804">Transcription</keyword>
<dbReference type="SUPFAM" id="SSF46894">
    <property type="entry name" value="C-terminal effector domain of the bipartite response regulators"/>
    <property type="match status" value="1"/>
</dbReference>
<dbReference type="PROSITE" id="PS50043">
    <property type="entry name" value="HTH_LUXR_2"/>
    <property type="match status" value="1"/>
</dbReference>
<dbReference type="STRING" id="995034.SAMN05216219_1967"/>
<sequence>MLSSTSARLLLDEVKSEPRSRLLVGVSGVGGAGKSTLLDQLEGHYRAAGVDVVRGPSGAHPRALNGRGTVLVDDAHKLNDSALTELHSVVEQRDLNLIVAYRSWPQPPALLRLARTLERYHPSVVLGPLDREAVTMALAAAMGTPPQPALVTQVVQLTAGMPWLVDRIAGTLTDSVSTLDLCPVMDQIGYDLDRINPEVRELLLTLSVGFDLSGQIPETLGQRSDEGVDALIAEARAAGLILPDGRQIPLIEKTVLHATPLYRIRNLQRSLVTSYPVDRGVLTETARALARSGLKDDRVAESLRQAGDAVLTTQPSLASALYGEALDAGADELAIAARRAQAAAATGDLEVATGLLDKLFAHESPPDLTRASDVAAAVWAQRGMLVRSAEVYRWLGTERAGCSAALAGVAMIGVGDTDGAEGMFSVGDCDGSRSLSTVAVQLIGQGIRDSITPAADDALPSLTRASDVMSASGAVIPLPDYPAALAALVALHSGELSIADSILDAALERGQCGSVARPRLLLLRAWTAMQADRPERARAAIADATQAGGGLVQRDELLLRAIEVGLARRADDVPALVLAWQRARENILHAGVDLYSLMPFEELVVAAARLRESGRLQSHLAQAWDLLTRLGEPPLWSVRLHWSAVQAAILTERPSDLAPHAAALVRAAQHSHLAFVLAAAGRAWMSVLAQSFEVTAVETAARGLASVGLTWDGSRLAGHAAARTEERKDMARLLACARDLHPGTAAAAPSAPAEVKAATRAPVGGIRDDTGLSAREREIARLVLEGKTYREIGETVFISPRTAEHHIARIRSRLGASNRSELLTLLRVALEGPDVHGEWREAEQPEQTAYMRR</sequence>
<dbReference type="GO" id="GO:0006355">
    <property type="term" value="P:regulation of DNA-templated transcription"/>
    <property type="evidence" value="ECO:0007669"/>
    <property type="project" value="InterPro"/>
</dbReference>
<evidence type="ECO:0000259" key="4">
    <source>
        <dbReference type="PROSITE" id="PS50043"/>
    </source>
</evidence>
<gene>
    <name evidence="5" type="ORF">SAMN05216219_1967</name>
</gene>
<dbReference type="GO" id="GO:0003677">
    <property type="term" value="F:DNA binding"/>
    <property type="evidence" value="ECO:0007669"/>
    <property type="project" value="UniProtKB-KW"/>
</dbReference>
<dbReference type="PANTHER" id="PTHR44688">
    <property type="entry name" value="DNA-BINDING TRANSCRIPTIONAL ACTIVATOR DEVR_DOSR"/>
    <property type="match status" value="1"/>
</dbReference>
<dbReference type="InterPro" id="IPR036388">
    <property type="entry name" value="WH-like_DNA-bd_sf"/>
</dbReference>
<accession>A0A1I5BM56</accession>